<name>A0A663E3J9_AQUCH</name>
<evidence type="ECO:0000256" key="15">
    <source>
        <dbReference type="ARBA" id="ARBA00072178"/>
    </source>
</evidence>
<dbReference type="GeneTree" id="ENSGT00940000157866"/>
<comment type="function">
    <text evidence="13">Coenzyme A (CoA) transferase that reversibly catalyzes the transfer of a CoA moiety from a dicarboxyl-CoA to a dicarboxylate in a metabolite recycling process. Displays preference for succinyl-CoA and glutarate-CoA as dicarboxyl-CoA donors and glutarate, succinate, adipate/hexanedioate, itaconate and 3-hydroxy-3-methylglutarate as dicarboxylate acceptors. Acts on intermediates or end products of lysine and tryptophan degradation pathway, in particular catalyzes succinyl-CoA-dependent reesterification of free glutarate into glutaryl-CoA to prevent renal excretion of glutarate. Upon inflammation, may convert macrophage-derived itaconate to itaconyl-CoA in erythroid precursors where it negatively regulates the TCA cycle and heme synthesis to limit erythroid differentiation in the context of stress erythropoiesis.</text>
</comment>
<dbReference type="InterPro" id="IPR023606">
    <property type="entry name" value="CoA-Trfase_III_dom_1_sf"/>
</dbReference>
<evidence type="ECO:0000256" key="3">
    <source>
        <dbReference type="ARBA" id="ARBA00022679"/>
    </source>
</evidence>
<dbReference type="FunFam" id="3.40.50.10540:FF:000005">
    <property type="entry name" value="succinate--hydroxymethylglutarate CoA-transferase isoform X1"/>
    <property type="match status" value="1"/>
</dbReference>
<evidence type="ECO:0000256" key="2">
    <source>
        <dbReference type="ARBA" id="ARBA00008383"/>
    </source>
</evidence>
<evidence type="ECO:0000256" key="7">
    <source>
        <dbReference type="ARBA" id="ARBA00050578"/>
    </source>
</evidence>
<evidence type="ECO:0000256" key="16">
    <source>
        <dbReference type="ARBA" id="ARBA00075311"/>
    </source>
</evidence>
<dbReference type="EC" id="2.8.3.13" evidence="14"/>
<comment type="subcellular location">
    <subcellularLocation>
        <location evidence="1">Mitochondrion</location>
    </subcellularLocation>
</comment>
<dbReference type="Gene3D" id="3.40.50.10540">
    <property type="entry name" value="Crotonobetainyl-coa:carnitine coa-transferase, domain 1"/>
    <property type="match status" value="1"/>
</dbReference>
<evidence type="ECO:0000313" key="19">
    <source>
        <dbReference type="Ensembl" id="ENSACCP00020006584.1"/>
    </source>
</evidence>
<gene>
    <name evidence="19" type="primary">SUGCT</name>
</gene>
<comment type="catalytic activity">
    <reaction evidence="7">
        <text>glutarate + succinyl-CoA = glutaryl-CoA + succinate</text>
        <dbReference type="Rhea" id="RHEA:67900"/>
        <dbReference type="ChEBI" id="CHEBI:30031"/>
        <dbReference type="ChEBI" id="CHEBI:30921"/>
        <dbReference type="ChEBI" id="CHEBI:57292"/>
        <dbReference type="ChEBI" id="CHEBI:57378"/>
    </reaction>
    <physiologicalReaction direction="left-to-right" evidence="7">
        <dbReference type="Rhea" id="RHEA:67901"/>
    </physiologicalReaction>
    <physiologicalReaction direction="right-to-left" evidence="7">
        <dbReference type="Rhea" id="RHEA:67902"/>
    </physiologicalReaction>
</comment>
<dbReference type="GO" id="GO:0005739">
    <property type="term" value="C:mitochondrion"/>
    <property type="evidence" value="ECO:0007669"/>
    <property type="project" value="UniProtKB-SubCell"/>
</dbReference>
<dbReference type="PANTHER" id="PTHR48207:SF3">
    <property type="entry name" value="SUCCINATE--HYDROXYMETHYLGLUTARATE COA-TRANSFERASE"/>
    <property type="match status" value="1"/>
</dbReference>
<dbReference type="InterPro" id="IPR044855">
    <property type="entry name" value="CoA-Trfase_III_dom3_sf"/>
</dbReference>
<dbReference type="AlphaFoldDB" id="A0A663E3J9"/>
<evidence type="ECO:0000313" key="20">
    <source>
        <dbReference type="Proteomes" id="UP000472275"/>
    </source>
</evidence>
<keyword evidence="3" id="KW-0808">Transferase</keyword>
<evidence type="ECO:0000256" key="5">
    <source>
        <dbReference type="ARBA" id="ARBA00022990"/>
    </source>
</evidence>
<dbReference type="InParanoid" id="A0A663E3J9"/>
<protein>
    <recommendedName>
        <fullName evidence="15">Succinyl-CoA:glutarate CoA-transferase</fullName>
        <ecNumber evidence="14">2.8.3.13</ecNumber>
    </recommendedName>
    <alternativeName>
        <fullName evidence="17">Dicarboxyl-CoA:dicarboxylic acid coenzyme A transferase SUGCT</fullName>
    </alternativeName>
    <alternativeName>
        <fullName evidence="16">Succinate--hydroxymethylglutarate CoA-transferase</fullName>
    </alternativeName>
</protein>
<feature type="region of interest" description="Disordered" evidence="18">
    <location>
        <begin position="17"/>
        <end position="61"/>
    </location>
</feature>
<comment type="catalytic activity">
    <reaction evidence="10">
        <text>3-hydroxy-3-methylglutarate + glutaryl-CoA = (3S)-3-hydroxy-3-methylglutaryl-CoA + glutarate</text>
        <dbReference type="Rhea" id="RHEA:81723"/>
        <dbReference type="ChEBI" id="CHEBI:17325"/>
        <dbReference type="ChEBI" id="CHEBI:30921"/>
        <dbReference type="ChEBI" id="CHEBI:43074"/>
        <dbReference type="ChEBI" id="CHEBI:57378"/>
    </reaction>
    <physiologicalReaction direction="left-to-right" evidence="10">
        <dbReference type="Rhea" id="RHEA:81724"/>
    </physiologicalReaction>
    <physiologicalReaction direction="right-to-left" evidence="10">
        <dbReference type="Rhea" id="RHEA:81725"/>
    </physiologicalReaction>
</comment>
<comment type="catalytic activity">
    <reaction evidence="12">
        <text>itaconate + succinyl-CoA = itaconyl-CoA + succinate</text>
        <dbReference type="Rhea" id="RHEA:38283"/>
        <dbReference type="ChEBI" id="CHEBI:17240"/>
        <dbReference type="ChEBI" id="CHEBI:30031"/>
        <dbReference type="ChEBI" id="CHEBI:57292"/>
        <dbReference type="ChEBI" id="CHEBI:57381"/>
    </reaction>
    <physiologicalReaction direction="left-to-right" evidence="12">
        <dbReference type="Rhea" id="RHEA:38284"/>
    </physiologicalReaction>
    <physiologicalReaction direction="right-to-left" evidence="12">
        <dbReference type="Rhea" id="RHEA:38285"/>
    </physiologicalReaction>
</comment>
<comment type="similarity">
    <text evidence="2">Belongs to the CoA-transferase III family.</text>
</comment>
<evidence type="ECO:0000256" key="1">
    <source>
        <dbReference type="ARBA" id="ARBA00004173"/>
    </source>
</evidence>
<feature type="compositionally biased region" description="Low complexity" evidence="18">
    <location>
        <begin position="18"/>
        <end position="37"/>
    </location>
</feature>
<dbReference type="PANTHER" id="PTHR48207">
    <property type="entry name" value="SUCCINATE--HYDROXYMETHYLGLUTARATE COA-TRANSFERASE"/>
    <property type="match status" value="1"/>
</dbReference>
<evidence type="ECO:0000256" key="18">
    <source>
        <dbReference type="SAM" id="MobiDB-lite"/>
    </source>
</evidence>
<evidence type="ECO:0000256" key="12">
    <source>
        <dbReference type="ARBA" id="ARBA00052957"/>
    </source>
</evidence>
<keyword evidence="6" id="KW-0496">Mitochondrion</keyword>
<evidence type="ECO:0000256" key="6">
    <source>
        <dbReference type="ARBA" id="ARBA00023128"/>
    </source>
</evidence>
<keyword evidence="20" id="KW-1185">Reference proteome</keyword>
<dbReference type="SUPFAM" id="SSF89796">
    <property type="entry name" value="CoA-transferase family III (CaiB/BaiF)"/>
    <property type="match status" value="1"/>
</dbReference>
<dbReference type="GO" id="GO:0047369">
    <property type="term" value="F:succinate-hydroxymethylglutarate CoA-transferase activity"/>
    <property type="evidence" value="ECO:0007669"/>
    <property type="project" value="UniProtKB-EC"/>
</dbReference>
<evidence type="ECO:0000256" key="10">
    <source>
        <dbReference type="ARBA" id="ARBA00052000"/>
    </source>
</evidence>
<dbReference type="InterPro" id="IPR050483">
    <property type="entry name" value="CoA-transferase_III_domain"/>
</dbReference>
<evidence type="ECO:0000256" key="4">
    <source>
        <dbReference type="ARBA" id="ARBA00022946"/>
    </source>
</evidence>
<comment type="catalytic activity">
    <reaction evidence="8">
        <text>3-hydroxy-3-methylglutarate + succinyl-CoA = (3S)-3-hydroxy-3-methylglutaryl-CoA + succinate</text>
        <dbReference type="Rhea" id="RHEA:12284"/>
        <dbReference type="ChEBI" id="CHEBI:17325"/>
        <dbReference type="ChEBI" id="CHEBI:30031"/>
        <dbReference type="ChEBI" id="CHEBI:43074"/>
        <dbReference type="ChEBI" id="CHEBI:57292"/>
        <dbReference type="EC" id="2.8.3.13"/>
    </reaction>
    <physiologicalReaction direction="left-to-right" evidence="8">
        <dbReference type="Rhea" id="RHEA:12285"/>
    </physiologicalReaction>
    <physiologicalReaction direction="right-to-left" evidence="8">
        <dbReference type="Rhea" id="RHEA:12286"/>
    </physiologicalReaction>
</comment>
<sequence>MLRAGLGRRSRLCGGGLWRSPRPAAASGSASPRCPGALSGASASPRNGGGARGEGAPPAGASNVKPLDAVKILDLTRVLAGPFATMILGDLGAEVIKVERPGAGDDTRAWGPPFAGTESVYFLSVNRNKKSIAINMKDSKGAKLIRELAAVSDVFVENYVPGKLAEMGLGYEDIKKIAPHIVYCSITGYGQTGPMVQRGGYDSIAAAVSGLMHITGHEDGEPVRPGVAMTDLATGLYTYGAIMAGLLQRHKTGKGLHIDCNLLSSQVACLTHVAANYLNCKIEAKRWGTAHGSIVPYQRGQQNTVNHSEIADCLFHTRMAFKTKDGYIVVGAGNDQQFVTVCKILNLPEVSKDSRYRTNTLRVQNRKELIDILSTRFSEKATIEWLQLFEGSGVPYGPINNMQQVFSDPQVLHNGLVMEMNHPTAGKIAVPVFTFSTLVTLDGPHGSPVAVSIGQMRRGPGVRYSEFAVSHPKPPPLVGQHTVEILKGMLGYEDDAIEELLRTGAVAQHEVR</sequence>
<proteinExistence type="inferred from homology"/>
<reference evidence="19" key="2">
    <citation type="submission" date="2025-09" db="UniProtKB">
        <authorList>
            <consortium name="Ensembl"/>
        </authorList>
    </citation>
    <scope>IDENTIFICATION</scope>
</reference>
<dbReference type="Gene3D" id="3.30.1540.10">
    <property type="entry name" value="formyl-coa transferase, domain 3"/>
    <property type="match status" value="1"/>
</dbReference>
<dbReference type="FunFam" id="3.30.1540.10:FF:000005">
    <property type="entry name" value="succinate--hydroxymethylglutarate CoA-transferase isoform X4"/>
    <property type="match status" value="1"/>
</dbReference>
<accession>A0A663E3J9</accession>
<comment type="catalytic activity">
    <reaction evidence="9">
        <text>itaconate + glutaryl-CoA = itaconyl-CoA + glutarate</text>
        <dbReference type="Rhea" id="RHEA:81715"/>
        <dbReference type="ChEBI" id="CHEBI:17240"/>
        <dbReference type="ChEBI" id="CHEBI:30921"/>
        <dbReference type="ChEBI" id="CHEBI:57378"/>
        <dbReference type="ChEBI" id="CHEBI:57381"/>
    </reaction>
    <physiologicalReaction direction="left-to-right" evidence="9">
        <dbReference type="Rhea" id="RHEA:81716"/>
    </physiologicalReaction>
    <physiologicalReaction direction="right-to-left" evidence="9">
        <dbReference type="Rhea" id="RHEA:81717"/>
    </physiologicalReaction>
</comment>
<comment type="catalytic activity">
    <reaction evidence="11">
        <text>hexanedioate + glutaryl-CoA = hexanedioyl-CoA + glutarate</text>
        <dbReference type="Rhea" id="RHEA:81711"/>
        <dbReference type="ChEBI" id="CHEBI:17128"/>
        <dbReference type="ChEBI" id="CHEBI:30921"/>
        <dbReference type="ChEBI" id="CHEBI:57378"/>
        <dbReference type="ChEBI" id="CHEBI:76327"/>
    </reaction>
    <physiologicalReaction direction="left-to-right" evidence="11">
        <dbReference type="Rhea" id="RHEA:81712"/>
    </physiologicalReaction>
    <physiologicalReaction direction="right-to-left" evidence="11">
        <dbReference type="Rhea" id="RHEA:81713"/>
    </physiologicalReaction>
</comment>
<evidence type="ECO:0000256" key="14">
    <source>
        <dbReference type="ARBA" id="ARBA00066474"/>
    </source>
</evidence>
<dbReference type="Ensembl" id="ENSACCT00020006886.1">
    <property type="protein sequence ID" value="ENSACCP00020006584.1"/>
    <property type="gene ID" value="ENSACCG00020004494.1"/>
</dbReference>
<evidence type="ECO:0000256" key="13">
    <source>
        <dbReference type="ARBA" id="ARBA00059512"/>
    </source>
</evidence>
<evidence type="ECO:0000256" key="11">
    <source>
        <dbReference type="ARBA" id="ARBA00052509"/>
    </source>
</evidence>
<evidence type="ECO:0000256" key="17">
    <source>
        <dbReference type="ARBA" id="ARBA00080717"/>
    </source>
</evidence>
<dbReference type="Pfam" id="PF02515">
    <property type="entry name" value="CoA_transf_3"/>
    <property type="match status" value="1"/>
</dbReference>
<evidence type="ECO:0000256" key="9">
    <source>
        <dbReference type="ARBA" id="ARBA00051571"/>
    </source>
</evidence>
<evidence type="ECO:0000256" key="8">
    <source>
        <dbReference type="ARBA" id="ARBA00051001"/>
    </source>
</evidence>
<organism evidence="19 20">
    <name type="scientific">Aquila chrysaetos chrysaetos</name>
    <dbReference type="NCBI Taxonomy" id="223781"/>
    <lineage>
        <taxon>Eukaryota</taxon>
        <taxon>Metazoa</taxon>
        <taxon>Chordata</taxon>
        <taxon>Craniata</taxon>
        <taxon>Vertebrata</taxon>
        <taxon>Euteleostomi</taxon>
        <taxon>Archelosauria</taxon>
        <taxon>Archosauria</taxon>
        <taxon>Dinosauria</taxon>
        <taxon>Saurischia</taxon>
        <taxon>Theropoda</taxon>
        <taxon>Coelurosauria</taxon>
        <taxon>Aves</taxon>
        <taxon>Neognathae</taxon>
        <taxon>Neoaves</taxon>
        <taxon>Telluraves</taxon>
        <taxon>Accipitrimorphae</taxon>
        <taxon>Accipitriformes</taxon>
        <taxon>Accipitridae</taxon>
        <taxon>Accipitrinae</taxon>
        <taxon>Aquila</taxon>
    </lineage>
</organism>
<reference evidence="19" key="1">
    <citation type="submission" date="2025-08" db="UniProtKB">
        <authorList>
            <consortium name="Ensembl"/>
        </authorList>
    </citation>
    <scope>IDENTIFICATION</scope>
</reference>
<keyword evidence="4" id="KW-0809">Transit peptide</keyword>
<keyword evidence="5" id="KW-0007">Acetylation</keyword>
<dbReference type="InterPro" id="IPR003673">
    <property type="entry name" value="CoA-Trfase_fam_III"/>
</dbReference>
<dbReference type="Proteomes" id="UP000472275">
    <property type="component" value="Chromosome 3"/>
</dbReference>